<protein>
    <recommendedName>
        <fullName evidence="3">Lipoprotein</fullName>
    </recommendedName>
</protein>
<reference evidence="1 2" key="1">
    <citation type="submission" date="2023-07" db="EMBL/GenBank/DDBJ databases">
        <title>Sorghum-associated microbial communities from plants grown in Nebraska, USA.</title>
        <authorList>
            <person name="Schachtman D."/>
        </authorList>
    </citation>
    <scope>NUCLEOTIDE SEQUENCE [LARGE SCALE GENOMIC DNA]</scope>
    <source>
        <strain evidence="1 2">BE190</strain>
    </source>
</reference>
<proteinExistence type="predicted"/>
<gene>
    <name evidence="1" type="ORF">J2X05_004073</name>
</gene>
<evidence type="ECO:0000313" key="2">
    <source>
        <dbReference type="Proteomes" id="UP001253595"/>
    </source>
</evidence>
<evidence type="ECO:0008006" key="3">
    <source>
        <dbReference type="Google" id="ProtNLM"/>
    </source>
</evidence>
<name>A0ABU1V3T5_9GAMM</name>
<organism evidence="1 2">
    <name type="scientific">Cellvibrio fibrivorans</name>
    <dbReference type="NCBI Taxonomy" id="126350"/>
    <lineage>
        <taxon>Bacteria</taxon>
        <taxon>Pseudomonadati</taxon>
        <taxon>Pseudomonadota</taxon>
        <taxon>Gammaproteobacteria</taxon>
        <taxon>Cellvibrionales</taxon>
        <taxon>Cellvibrionaceae</taxon>
        <taxon>Cellvibrio</taxon>
    </lineage>
</organism>
<sequence length="65" mass="7700">MKIFILFCLVTLTACSQRQIYDSVQTNNRNECERLSGVQRKECLGRLAPDYQTYERQRKELLEAQ</sequence>
<dbReference type="PROSITE" id="PS51257">
    <property type="entry name" value="PROKAR_LIPOPROTEIN"/>
    <property type="match status" value="1"/>
</dbReference>
<comment type="caution">
    <text evidence="1">The sequence shown here is derived from an EMBL/GenBank/DDBJ whole genome shotgun (WGS) entry which is preliminary data.</text>
</comment>
<dbReference type="EMBL" id="JAVDVX010000009">
    <property type="protein sequence ID" value="MDR7092035.1"/>
    <property type="molecule type" value="Genomic_DNA"/>
</dbReference>
<evidence type="ECO:0000313" key="1">
    <source>
        <dbReference type="EMBL" id="MDR7092035.1"/>
    </source>
</evidence>
<dbReference type="RefSeq" id="WP_310075975.1">
    <property type="nucleotide sequence ID" value="NZ_JAVDVX010000009.1"/>
</dbReference>
<dbReference type="Proteomes" id="UP001253595">
    <property type="component" value="Unassembled WGS sequence"/>
</dbReference>
<keyword evidence="2" id="KW-1185">Reference proteome</keyword>
<accession>A0ABU1V3T5</accession>